<proteinExistence type="predicted"/>
<feature type="compositionally biased region" description="Polar residues" evidence="2">
    <location>
        <begin position="276"/>
        <end position="292"/>
    </location>
</feature>
<dbReference type="Proteomes" id="UP000192596">
    <property type="component" value="Unassembled WGS sequence"/>
</dbReference>
<keyword evidence="4" id="KW-1185">Reference proteome</keyword>
<feature type="region of interest" description="Disordered" evidence="2">
    <location>
        <begin position="261"/>
        <end position="292"/>
    </location>
</feature>
<comment type="caution">
    <text evidence="3">The sequence shown here is derived from an EMBL/GenBank/DDBJ whole genome shotgun (WGS) entry which is preliminary data.</text>
</comment>
<feature type="compositionally biased region" description="Low complexity" evidence="2">
    <location>
        <begin position="737"/>
        <end position="753"/>
    </location>
</feature>
<feature type="region of interest" description="Disordered" evidence="2">
    <location>
        <begin position="311"/>
        <end position="437"/>
    </location>
</feature>
<organism evidence="3 4">
    <name type="scientific">Cryoendolithus antarcticus</name>
    <dbReference type="NCBI Taxonomy" id="1507870"/>
    <lineage>
        <taxon>Eukaryota</taxon>
        <taxon>Fungi</taxon>
        <taxon>Dikarya</taxon>
        <taxon>Ascomycota</taxon>
        <taxon>Pezizomycotina</taxon>
        <taxon>Dothideomycetes</taxon>
        <taxon>Dothideomycetidae</taxon>
        <taxon>Cladosporiales</taxon>
        <taxon>Cladosporiaceae</taxon>
        <taxon>Cryoendolithus</taxon>
    </lineage>
</organism>
<protein>
    <submittedName>
        <fullName evidence="3">Uncharacterized protein</fullName>
    </submittedName>
</protein>
<reference evidence="4" key="1">
    <citation type="submission" date="2017-03" db="EMBL/GenBank/DDBJ databases">
        <title>Genomes of endolithic fungi from Antarctica.</title>
        <authorList>
            <person name="Coleine C."/>
            <person name="Masonjones S."/>
            <person name="Stajich J.E."/>
        </authorList>
    </citation>
    <scope>NUCLEOTIDE SEQUENCE [LARGE SCALE GENOMIC DNA]</scope>
    <source>
        <strain evidence="4">CCFEE 5527</strain>
    </source>
</reference>
<name>A0A1V8TTT4_9PEZI</name>
<feature type="compositionally biased region" description="Polar residues" evidence="2">
    <location>
        <begin position="427"/>
        <end position="437"/>
    </location>
</feature>
<keyword evidence="1" id="KW-0175">Coiled coil</keyword>
<dbReference type="InParanoid" id="A0A1V8TTT4"/>
<feature type="region of interest" description="Disordered" evidence="2">
    <location>
        <begin position="640"/>
        <end position="676"/>
    </location>
</feature>
<evidence type="ECO:0000313" key="3">
    <source>
        <dbReference type="EMBL" id="OQO14738.1"/>
    </source>
</evidence>
<feature type="compositionally biased region" description="Low complexity" evidence="2">
    <location>
        <begin position="353"/>
        <end position="379"/>
    </location>
</feature>
<dbReference type="OrthoDB" id="3863316at2759"/>
<feature type="region of interest" description="Disordered" evidence="2">
    <location>
        <begin position="457"/>
        <end position="516"/>
    </location>
</feature>
<feature type="coiled-coil region" evidence="1">
    <location>
        <begin position="164"/>
        <end position="191"/>
    </location>
</feature>
<evidence type="ECO:0000256" key="2">
    <source>
        <dbReference type="SAM" id="MobiDB-lite"/>
    </source>
</evidence>
<evidence type="ECO:0000256" key="1">
    <source>
        <dbReference type="SAM" id="Coils"/>
    </source>
</evidence>
<feature type="compositionally biased region" description="Polar residues" evidence="2">
    <location>
        <begin position="396"/>
        <end position="405"/>
    </location>
</feature>
<feature type="region of interest" description="Disordered" evidence="2">
    <location>
        <begin position="737"/>
        <end position="802"/>
    </location>
</feature>
<dbReference type="AlphaFoldDB" id="A0A1V8TTT4"/>
<evidence type="ECO:0000313" key="4">
    <source>
        <dbReference type="Proteomes" id="UP000192596"/>
    </source>
</evidence>
<feature type="compositionally biased region" description="Polar residues" evidence="2">
    <location>
        <begin position="783"/>
        <end position="796"/>
    </location>
</feature>
<feature type="compositionally biased region" description="Low complexity" evidence="2">
    <location>
        <begin position="457"/>
        <end position="486"/>
    </location>
</feature>
<sequence length="822" mass="85404">MAPSPRIHSVSSAVSKKYSVDAMKKIDEQLGGQLPPATIMQGMLLYEAYREGHCQKLFDNVFVRLANSEVRQQKDVLHMKHVLEACATRHSDEATASQAGIKKLMKGLKSKAHKAVVENDGNLVGDFKEACISVMKLLAEEARGTEEQIALTAMLNACHIGEVDKQLNDRLKSAENLIGELQHQIDDLASQRSAPPLQAPKTSQTLPVQTENGEKLELMIPKGQGFVSANQKRLSSMKVATMGNEETVHTPEPVMWIEIPPPSPSSDAKSAGLSKVNGTSKPMSSTHEGGWTDINNANDFSISHAIRDNAGLKSENSNTTERIETSLAPVKGRSNRTLVQHGSKAVAGEQQQSASATPTATGATPAAGSWGTPAPDLTKPLPPPPAATRAGAAKVTLQTPRSSIANPLEIDDDAAKAPARPKRAPASTSSRSLEASPTLTVPAATFKVSSRAAKSIASKAAPASPVTPPSLSSNTSNHSASSASMSGKVNAPSSSFSPGDAWDSSGSAVAPHAKGKHITATATAGAPSATPLSSSWLDSEPDWAQSKAKTTVTVSSEYKPFRGTGGLTGRVPASALAQIDAASGPGNKPSSPPRVMSLAEAGIAPNGDKKRVVQPFSMISGPTSKPSISFQQSTVVLPRSSAGSAAGPEPGPCMRTSESVEGNSGRADRVSMKGSAVTIKSTPAVDIADQKMPTGAQQTTNATLAPAFAVSASTTNGSLQPGLTDVTNRTWLDPATSAYTTSSSSSPLFKATAPEPAQNTPSTPPRTATTGGLSARAPAFSPQGAQRSSSRHSSQLPAKMLGVMDAASREKFMARLEQTMRG</sequence>
<accession>A0A1V8TTT4</accession>
<feature type="compositionally biased region" description="Polar residues" evidence="2">
    <location>
        <begin position="757"/>
        <end position="772"/>
    </location>
</feature>
<gene>
    <name evidence="3" type="ORF">B0A48_00120</name>
</gene>
<dbReference type="EMBL" id="NAJO01000001">
    <property type="protein sequence ID" value="OQO14738.1"/>
    <property type="molecule type" value="Genomic_DNA"/>
</dbReference>